<evidence type="ECO:0000256" key="1">
    <source>
        <dbReference type="ARBA" id="ARBA00001973"/>
    </source>
</evidence>
<proteinExistence type="predicted"/>
<dbReference type="PANTHER" id="PTHR36575:SF2">
    <property type="entry name" value="CHITIN-BINDING TYPE-4 DOMAIN-CONTAINING PROTEIN-RELATED"/>
    <property type="match status" value="1"/>
</dbReference>
<name>A0A9P3UT90_LYOSH</name>
<keyword evidence="2" id="KW-0186">Copper</keyword>
<feature type="chain" id="PRO_5040257981" evidence="3">
    <location>
        <begin position="21"/>
        <end position="229"/>
    </location>
</feature>
<dbReference type="OrthoDB" id="120613at2759"/>
<dbReference type="InterPro" id="IPR052282">
    <property type="entry name" value="Starch-active_LPMO"/>
</dbReference>
<protein>
    <submittedName>
        <fullName evidence="4">Lytic polysaccharide mono-oxygenase, cellulose-degrading</fullName>
    </submittedName>
</protein>
<accession>A0A9P3UT90</accession>
<evidence type="ECO:0000256" key="3">
    <source>
        <dbReference type="SAM" id="SignalP"/>
    </source>
</evidence>
<keyword evidence="5" id="KW-1185">Reference proteome</keyword>
<comment type="cofactor">
    <cofactor evidence="1">
        <name>Cu(2+)</name>
        <dbReference type="ChEBI" id="CHEBI:29036"/>
    </cofactor>
</comment>
<organism evidence="4 5">
    <name type="scientific">Lyophyllum shimeji</name>
    <name type="common">Hon-shimeji</name>
    <name type="synonym">Tricholoma shimeji</name>
    <dbReference type="NCBI Taxonomy" id="47721"/>
    <lineage>
        <taxon>Eukaryota</taxon>
        <taxon>Fungi</taxon>
        <taxon>Dikarya</taxon>
        <taxon>Basidiomycota</taxon>
        <taxon>Agaricomycotina</taxon>
        <taxon>Agaricomycetes</taxon>
        <taxon>Agaricomycetidae</taxon>
        <taxon>Agaricales</taxon>
        <taxon>Tricholomatineae</taxon>
        <taxon>Lyophyllaceae</taxon>
        <taxon>Lyophyllum</taxon>
    </lineage>
</organism>
<comment type="caution">
    <text evidence="4">The sequence shown here is derived from an EMBL/GenBank/DDBJ whole genome shotgun (WGS) entry which is preliminary data.</text>
</comment>
<dbReference type="Proteomes" id="UP001063166">
    <property type="component" value="Unassembled WGS sequence"/>
</dbReference>
<evidence type="ECO:0000313" key="4">
    <source>
        <dbReference type="EMBL" id="GLB44378.1"/>
    </source>
</evidence>
<evidence type="ECO:0000256" key="2">
    <source>
        <dbReference type="ARBA" id="ARBA00023008"/>
    </source>
</evidence>
<gene>
    <name evidence="4" type="ORF">LshimejAT787_1700050</name>
</gene>
<sequence length="229" mass="24899">MFPLKSLIPSIALFATLVAGRGIVTNPPARSAGAATLAACGAGVYNILYNDVWAPIEEAAAQIDAGYNATACHLFFCRGLQYKDNAWNTRVYTPSTVVPFHVFIEDNDTGYANVSVVNLSAQQTIGAPLALWPVYANASLSPSHQLNNESERRNHSSPLSLMPTYCKILSTAASNSFLFFFLGHLTADFAVTIPDLGTQCTRPGACALQWFWYAYDHHTYESCVDFTTA</sequence>
<dbReference type="PANTHER" id="PTHR36575">
    <property type="entry name" value="BINDING PROTEIN, PUTATIVE (AFU_ORTHOLOGUE AFUA_1G14430)-RELATED"/>
    <property type="match status" value="1"/>
</dbReference>
<keyword evidence="3" id="KW-0732">Signal</keyword>
<reference evidence="4" key="1">
    <citation type="submission" date="2022-07" db="EMBL/GenBank/DDBJ databases">
        <title>The genome of Lyophyllum shimeji provides insight into the initial evolution of ectomycorrhizal fungal genome.</title>
        <authorList>
            <person name="Kobayashi Y."/>
            <person name="Shibata T."/>
            <person name="Hirakawa H."/>
            <person name="Shigenobu S."/>
            <person name="Nishiyama T."/>
            <person name="Yamada A."/>
            <person name="Hasebe M."/>
            <person name="Kawaguchi M."/>
        </authorList>
    </citation>
    <scope>NUCLEOTIDE SEQUENCE</scope>
    <source>
        <strain evidence="4">AT787</strain>
    </source>
</reference>
<dbReference type="AlphaFoldDB" id="A0A9P3UT90"/>
<feature type="signal peptide" evidence="3">
    <location>
        <begin position="1"/>
        <end position="20"/>
    </location>
</feature>
<dbReference type="EMBL" id="BRPK01000017">
    <property type="protein sequence ID" value="GLB44378.1"/>
    <property type="molecule type" value="Genomic_DNA"/>
</dbReference>
<evidence type="ECO:0000313" key="5">
    <source>
        <dbReference type="Proteomes" id="UP001063166"/>
    </source>
</evidence>